<keyword evidence="4 5" id="KW-0472">Membrane</keyword>
<dbReference type="Gene3D" id="1.20.1250.20">
    <property type="entry name" value="MFS general substrate transporter like domains"/>
    <property type="match status" value="1"/>
</dbReference>
<evidence type="ECO:0000256" key="1">
    <source>
        <dbReference type="ARBA" id="ARBA00004141"/>
    </source>
</evidence>
<keyword evidence="2 5" id="KW-0812">Transmembrane</keyword>
<reference evidence="6" key="1">
    <citation type="submission" date="2025-08" db="UniProtKB">
        <authorList>
            <consortium name="Ensembl"/>
        </authorList>
    </citation>
    <scope>IDENTIFICATION</scope>
</reference>
<evidence type="ECO:0000313" key="6">
    <source>
        <dbReference type="Ensembl" id="ENSMALP00000017535.1"/>
    </source>
</evidence>
<proteinExistence type="predicted"/>
<sequence>MADFGEILRAIGDFGFFQKVIILGLGFPNILIPLCFCSCVFLQSDPERHCNTDWILRADPNLTADEQLNLTVPREEDGTFSRCRMFVPVDWDIGAIREYGLNESTGCQNGWVYYNTLYEFDLVCDKSNMVEVVQTVFLAGLLFGSFVFGPIAESYGRRRTTQMPVVILIILIVVVAVSPNFHIYLVSQFIVGFAGGGYRTASTVLGMIYGSSASCACQVFTAIGGCASAGLIYVIRYWRIAQYVMAGVQAFVWIPESARWLLGQGRPKEANELICRVAAINKKEIPENLLNKVTEEQEVQRGGIKTIFTSALLRKYLFLISFAWFSLNLGYYCLILNVGRFGLDIFLVQLLFGISEIPANLLSIWLLELVGRKLSLISTLLTAGSFCLLTLAFPQGAFPRHVASDSVF</sequence>
<feature type="transmembrane region" description="Helical" evidence="5">
    <location>
        <begin position="20"/>
        <end position="43"/>
    </location>
</feature>
<keyword evidence="7" id="KW-1185">Reference proteome</keyword>
<evidence type="ECO:0000256" key="4">
    <source>
        <dbReference type="ARBA" id="ARBA00023136"/>
    </source>
</evidence>
<evidence type="ECO:0000256" key="2">
    <source>
        <dbReference type="ARBA" id="ARBA00022692"/>
    </source>
</evidence>
<evidence type="ECO:0000313" key="7">
    <source>
        <dbReference type="Proteomes" id="UP000261600"/>
    </source>
</evidence>
<feature type="transmembrane region" description="Helical" evidence="5">
    <location>
        <begin position="207"/>
        <end position="235"/>
    </location>
</feature>
<keyword evidence="3 5" id="KW-1133">Transmembrane helix</keyword>
<organism evidence="6 7">
    <name type="scientific">Monopterus albus</name>
    <name type="common">Swamp eel</name>
    <dbReference type="NCBI Taxonomy" id="43700"/>
    <lineage>
        <taxon>Eukaryota</taxon>
        <taxon>Metazoa</taxon>
        <taxon>Chordata</taxon>
        <taxon>Craniata</taxon>
        <taxon>Vertebrata</taxon>
        <taxon>Euteleostomi</taxon>
        <taxon>Actinopterygii</taxon>
        <taxon>Neopterygii</taxon>
        <taxon>Teleostei</taxon>
        <taxon>Neoteleostei</taxon>
        <taxon>Acanthomorphata</taxon>
        <taxon>Anabantaria</taxon>
        <taxon>Synbranchiformes</taxon>
        <taxon>Synbranchidae</taxon>
        <taxon>Monopterus</taxon>
    </lineage>
</organism>
<dbReference type="AlphaFoldDB" id="A0A3Q3JLM6"/>
<dbReference type="InterPro" id="IPR005828">
    <property type="entry name" value="MFS_sugar_transport-like"/>
</dbReference>
<feature type="transmembrane region" description="Helical" evidence="5">
    <location>
        <begin position="374"/>
        <end position="393"/>
    </location>
</feature>
<dbReference type="Pfam" id="PF00083">
    <property type="entry name" value="Sugar_tr"/>
    <property type="match status" value="1"/>
</dbReference>
<comment type="subcellular location">
    <subcellularLocation>
        <location evidence="1">Membrane</location>
        <topology evidence="1">Multi-pass membrane protein</topology>
    </subcellularLocation>
</comment>
<dbReference type="InterPro" id="IPR036259">
    <property type="entry name" value="MFS_trans_sf"/>
</dbReference>
<dbReference type="STRING" id="43700.ENSMALP00000017535"/>
<dbReference type="Proteomes" id="UP000261600">
    <property type="component" value="Unplaced"/>
</dbReference>
<reference evidence="6" key="2">
    <citation type="submission" date="2025-09" db="UniProtKB">
        <authorList>
            <consortium name="Ensembl"/>
        </authorList>
    </citation>
    <scope>IDENTIFICATION</scope>
</reference>
<dbReference type="Ensembl" id="ENSMALT00000017876.1">
    <property type="protein sequence ID" value="ENSMALP00000017535.1"/>
    <property type="gene ID" value="ENSMALG00000012220.1"/>
</dbReference>
<accession>A0A3Q3JLM6</accession>
<evidence type="ECO:0000256" key="3">
    <source>
        <dbReference type="ARBA" id="ARBA00022989"/>
    </source>
</evidence>
<feature type="transmembrane region" description="Helical" evidence="5">
    <location>
        <begin position="345"/>
        <end position="367"/>
    </location>
</feature>
<dbReference type="PANTHER" id="PTHR24064">
    <property type="entry name" value="SOLUTE CARRIER FAMILY 22 MEMBER"/>
    <property type="match status" value="1"/>
</dbReference>
<dbReference type="SUPFAM" id="SSF103473">
    <property type="entry name" value="MFS general substrate transporter"/>
    <property type="match status" value="1"/>
</dbReference>
<evidence type="ECO:0000256" key="5">
    <source>
        <dbReference type="SAM" id="Phobius"/>
    </source>
</evidence>
<feature type="transmembrane region" description="Helical" evidence="5">
    <location>
        <begin position="316"/>
        <end position="339"/>
    </location>
</feature>
<feature type="transmembrane region" description="Helical" evidence="5">
    <location>
        <begin position="132"/>
        <end position="152"/>
    </location>
</feature>
<protein>
    <submittedName>
        <fullName evidence="6">Uncharacterized protein</fullName>
    </submittedName>
</protein>
<feature type="transmembrane region" description="Helical" evidence="5">
    <location>
        <begin position="164"/>
        <end position="187"/>
    </location>
</feature>
<name>A0A3Q3JLM6_MONAL</name>
<dbReference type="GO" id="GO:0022857">
    <property type="term" value="F:transmembrane transporter activity"/>
    <property type="evidence" value="ECO:0007669"/>
    <property type="project" value="InterPro"/>
</dbReference>
<dbReference type="GO" id="GO:0016020">
    <property type="term" value="C:membrane"/>
    <property type="evidence" value="ECO:0007669"/>
    <property type="project" value="UniProtKB-SubCell"/>
</dbReference>